<feature type="compositionally biased region" description="Low complexity" evidence="2">
    <location>
        <begin position="224"/>
        <end position="236"/>
    </location>
</feature>
<dbReference type="Pfam" id="PF00379">
    <property type="entry name" value="Chitin_bind_4"/>
    <property type="match status" value="1"/>
</dbReference>
<dbReference type="PROSITE" id="PS51155">
    <property type="entry name" value="CHIT_BIND_RR_2"/>
    <property type="match status" value="1"/>
</dbReference>
<dbReference type="InterPro" id="IPR050468">
    <property type="entry name" value="Cuticle_Struct_Prot"/>
</dbReference>
<evidence type="ECO:0000313" key="3">
    <source>
        <dbReference type="EMBL" id="KAJ8912792.1"/>
    </source>
</evidence>
<dbReference type="InterPro" id="IPR000618">
    <property type="entry name" value="Insect_cuticle"/>
</dbReference>
<protein>
    <submittedName>
        <fullName evidence="3">Uncharacterized protein</fullName>
    </submittedName>
</protein>
<gene>
    <name evidence="3" type="ORF">NQ315_002549</name>
</gene>
<dbReference type="GO" id="GO:0062129">
    <property type="term" value="C:chitin-based extracellular matrix"/>
    <property type="evidence" value="ECO:0007669"/>
    <property type="project" value="TreeGrafter"/>
</dbReference>
<comment type="caution">
    <text evidence="3">The sequence shown here is derived from an EMBL/GenBank/DDBJ whole genome shotgun (WGS) entry which is preliminary data.</text>
</comment>
<proteinExistence type="predicted"/>
<feature type="compositionally biased region" description="Basic and acidic residues" evidence="2">
    <location>
        <begin position="197"/>
        <end position="207"/>
    </location>
</feature>
<evidence type="ECO:0000256" key="2">
    <source>
        <dbReference type="SAM" id="MobiDB-lite"/>
    </source>
</evidence>
<reference evidence="3 4" key="1">
    <citation type="journal article" date="2023" name="Insect Mol. Biol.">
        <title>Genome sequencing provides insights into the evolution of gene families encoding plant cell wall-degrading enzymes in longhorned beetles.</title>
        <authorList>
            <person name="Shin N.R."/>
            <person name="Okamura Y."/>
            <person name="Kirsch R."/>
            <person name="Pauchet Y."/>
        </authorList>
    </citation>
    <scope>NUCLEOTIDE SEQUENCE [LARGE SCALE GENOMIC DNA]</scope>
    <source>
        <strain evidence="3">EAD_L_NR</strain>
    </source>
</reference>
<organism evidence="3 4">
    <name type="scientific">Exocentrus adspersus</name>
    <dbReference type="NCBI Taxonomy" id="1586481"/>
    <lineage>
        <taxon>Eukaryota</taxon>
        <taxon>Metazoa</taxon>
        <taxon>Ecdysozoa</taxon>
        <taxon>Arthropoda</taxon>
        <taxon>Hexapoda</taxon>
        <taxon>Insecta</taxon>
        <taxon>Pterygota</taxon>
        <taxon>Neoptera</taxon>
        <taxon>Endopterygota</taxon>
        <taxon>Coleoptera</taxon>
        <taxon>Polyphaga</taxon>
        <taxon>Cucujiformia</taxon>
        <taxon>Chrysomeloidea</taxon>
        <taxon>Cerambycidae</taxon>
        <taxon>Lamiinae</taxon>
        <taxon>Acanthocinini</taxon>
        <taxon>Exocentrus</taxon>
    </lineage>
</organism>
<feature type="compositionally biased region" description="Polar residues" evidence="2">
    <location>
        <begin position="324"/>
        <end position="337"/>
    </location>
</feature>
<keyword evidence="4" id="KW-1185">Reference proteome</keyword>
<name>A0AAV8VFC7_9CUCU</name>
<keyword evidence="1" id="KW-0193">Cuticle</keyword>
<feature type="region of interest" description="Disordered" evidence="2">
    <location>
        <begin position="165"/>
        <end position="337"/>
    </location>
</feature>
<dbReference type="AlphaFoldDB" id="A0AAV8VFC7"/>
<accession>A0AAV8VFC7</accession>
<dbReference type="EMBL" id="JANEYG010000112">
    <property type="protein sequence ID" value="KAJ8912792.1"/>
    <property type="molecule type" value="Genomic_DNA"/>
</dbReference>
<feature type="compositionally biased region" description="Basic and acidic residues" evidence="2">
    <location>
        <begin position="8"/>
        <end position="27"/>
    </location>
</feature>
<sequence length="337" mass="38692">MCGYQKVNGKDNRDKGNEDDQKQDGKQKWKRTSSTREWKRKQDRTKWRSIGPTRRANIYITVAAVITVAAAAEKYTTPVPILKQIDKQNEDGSYTYGYEAADGTFKIETKYPDGEVYGKYGYIDDTGSLREVEYGASRRGFEPAGNEIQVAPPTLKVNTDAIARPLAPNEEDDGQYREDPSYYYKNDPYYQPPAQRAYDRPVSRYQDDNFDFDSFGSHQPQTSYKPRPAYRPAYTRPEYDPEPYTPETEYRPAYQPQPQPAYRPQTSYRPSPPAYNPPSYYSPPPPPPPPPQQPAFRPQPSYYNPPPAYNNYGPSFNGHPAQNVDINTGSYTVQYKR</sequence>
<feature type="compositionally biased region" description="Basic residues" evidence="2">
    <location>
        <begin position="28"/>
        <end position="43"/>
    </location>
</feature>
<feature type="region of interest" description="Disordered" evidence="2">
    <location>
        <begin position="1"/>
        <end position="47"/>
    </location>
</feature>
<dbReference type="PANTHER" id="PTHR10380:SF205">
    <property type="entry name" value="CUTICULAR PROTEIN 97EB"/>
    <property type="match status" value="1"/>
</dbReference>
<dbReference type="GO" id="GO:0008010">
    <property type="term" value="F:structural constituent of chitin-based larval cuticle"/>
    <property type="evidence" value="ECO:0007669"/>
    <property type="project" value="TreeGrafter"/>
</dbReference>
<evidence type="ECO:0000256" key="1">
    <source>
        <dbReference type="PROSITE-ProRule" id="PRU00497"/>
    </source>
</evidence>
<evidence type="ECO:0000313" key="4">
    <source>
        <dbReference type="Proteomes" id="UP001159042"/>
    </source>
</evidence>
<feature type="compositionally biased region" description="Pro residues" evidence="2">
    <location>
        <begin position="270"/>
        <end position="293"/>
    </location>
</feature>
<dbReference type="Proteomes" id="UP001159042">
    <property type="component" value="Unassembled WGS sequence"/>
</dbReference>
<feature type="compositionally biased region" description="Low complexity" evidence="2">
    <location>
        <begin position="245"/>
        <end position="254"/>
    </location>
</feature>
<dbReference type="PANTHER" id="PTHR10380">
    <property type="entry name" value="CUTICLE PROTEIN"/>
    <property type="match status" value="1"/>
</dbReference>